<dbReference type="PRINTS" id="PR00032">
    <property type="entry name" value="HTHARAC"/>
</dbReference>
<dbReference type="RefSeq" id="WP_157320412.1">
    <property type="nucleotide sequence ID" value="NZ_WSEM01000016.1"/>
</dbReference>
<dbReference type="PROSITE" id="PS50110">
    <property type="entry name" value="RESPONSE_REGULATORY"/>
    <property type="match status" value="1"/>
</dbReference>
<dbReference type="InterPro" id="IPR020449">
    <property type="entry name" value="Tscrpt_reg_AraC-type_HTH"/>
</dbReference>
<dbReference type="Pfam" id="PF00072">
    <property type="entry name" value="Response_reg"/>
    <property type="match status" value="1"/>
</dbReference>
<dbReference type="SMART" id="SM00448">
    <property type="entry name" value="REC"/>
    <property type="match status" value="1"/>
</dbReference>
<name>A0ABW9UAF0_9BACL</name>
<dbReference type="InterPro" id="IPR018060">
    <property type="entry name" value="HTH_AraC"/>
</dbReference>
<dbReference type="PANTHER" id="PTHR43280">
    <property type="entry name" value="ARAC-FAMILY TRANSCRIPTIONAL REGULATOR"/>
    <property type="match status" value="1"/>
</dbReference>
<keyword evidence="3" id="KW-0804">Transcription</keyword>
<evidence type="ECO:0000256" key="1">
    <source>
        <dbReference type="ARBA" id="ARBA00023015"/>
    </source>
</evidence>
<dbReference type="SUPFAM" id="SSF52172">
    <property type="entry name" value="CheY-like"/>
    <property type="match status" value="1"/>
</dbReference>
<evidence type="ECO:0000313" key="7">
    <source>
        <dbReference type="EMBL" id="MVQ36431.1"/>
    </source>
</evidence>
<comment type="caution">
    <text evidence="7">The sequence shown here is derived from an EMBL/GenBank/DDBJ whole genome shotgun (WGS) entry which is preliminary data.</text>
</comment>
<feature type="modified residue" description="4-aspartylphosphate" evidence="4">
    <location>
        <position position="55"/>
    </location>
</feature>
<protein>
    <submittedName>
        <fullName evidence="7">Response regulator</fullName>
    </submittedName>
</protein>
<dbReference type="PANTHER" id="PTHR43280:SF28">
    <property type="entry name" value="HTH-TYPE TRANSCRIPTIONAL ACTIVATOR RHAS"/>
    <property type="match status" value="1"/>
</dbReference>
<keyword evidence="2" id="KW-0238">DNA-binding</keyword>
<dbReference type="SMART" id="SM00342">
    <property type="entry name" value="HTH_ARAC"/>
    <property type="match status" value="1"/>
</dbReference>
<dbReference type="SUPFAM" id="SSF46689">
    <property type="entry name" value="Homeodomain-like"/>
    <property type="match status" value="1"/>
</dbReference>
<dbReference type="PROSITE" id="PS00041">
    <property type="entry name" value="HTH_ARAC_FAMILY_1"/>
    <property type="match status" value="1"/>
</dbReference>
<proteinExistence type="predicted"/>
<dbReference type="PROSITE" id="PS01124">
    <property type="entry name" value="HTH_ARAC_FAMILY_2"/>
    <property type="match status" value="1"/>
</dbReference>
<dbReference type="Gene3D" id="3.40.50.2300">
    <property type="match status" value="1"/>
</dbReference>
<sequence length="471" mass="52666">MYKVFIVDDEELVVKSLKASVNWAACGFEVAGYALSGEEALAVIPQVRPHVVFSDIRMPGMSGLELIKHLGDAGISAKFMIVSGLAEFALAQKAMKQGVFGYCLKPFDEEEISAYLNKIKQELSRHEQLSEGDILDLIESGTAEAHHSLKEELLKAGIPHGLTLKLMLTVRKERMQLKAPCLPLKIGYRKFIYVLPESEANALASTMELQLSRGIGFSSPFTDVSALSQTIQQAEVHAYHYFTLYSRLMGKGDTKTSASLEGNAKVIPAEEGNVALARLDAMLPLFLSGQRDIRHALLLFNDSVSQFSRPGKEASDLFLYSYEQLVERFDDVHAMIVDLKRLYKEEKCDQAYSIHAGRNPTFKALLNHMNEHYCQNISIQSMSTMFNVNANYISQMFRKELDKTFTEYLTGLRIERAAALLRATVVPINEVADQVGYPDYFYFSKLFKKTTGVSPTSYRSAHTQSPHLSGL</sequence>
<evidence type="ECO:0000313" key="8">
    <source>
        <dbReference type="Proteomes" id="UP000467637"/>
    </source>
</evidence>
<evidence type="ECO:0000259" key="6">
    <source>
        <dbReference type="PROSITE" id="PS50110"/>
    </source>
</evidence>
<organism evidence="7 8">
    <name type="scientific">Paenibacillus anseongense</name>
    <dbReference type="NCBI Taxonomy" id="2682845"/>
    <lineage>
        <taxon>Bacteria</taxon>
        <taxon>Bacillati</taxon>
        <taxon>Bacillota</taxon>
        <taxon>Bacilli</taxon>
        <taxon>Bacillales</taxon>
        <taxon>Paenibacillaceae</taxon>
        <taxon>Paenibacillus</taxon>
    </lineage>
</organism>
<dbReference type="EMBL" id="WSEM01000016">
    <property type="protein sequence ID" value="MVQ36431.1"/>
    <property type="molecule type" value="Genomic_DNA"/>
</dbReference>
<dbReference type="Proteomes" id="UP000467637">
    <property type="component" value="Unassembled WGS sequence"/>
</dbReference>
<dbReference type="Gene3D" id="1.10.10.60">
    <property type="entry name" value="Homeodomain-like"/>
    <property type="match status" value="2"/>
</dbReference>
<keyword evidence="4" id="KW-0597">Phosphoprotein</keyword>
<gene>
    <name evidence="7" type="ORF">GON05_17620</name>
</gene>
<dbReference type="Pfam" id="PF12833">
    <property type="entry name" value="HTH_18"/>
    <property type="match status" value="1"/>
</dbReference>
<feature type="domain" description="HTH araC/xylS-type" evidence="5">
    <location>
        <begin position="363"/>
        <end position="461"/>
    </location>
</feature>
<dbReference type="InterPro" id="IPR009057">
    <property type="entry name" value="Homeodomain-like_sf"/>
</dbReference>
<feature type="domain" description="Response regulatory" evidence="6">
    <location>
        <begin position="3"/>
        <end position="120"/>
    </location>
</feature>
<dbReference type="InterPro" id="IPR018062">
    <property type="entry name" value="HTH_AraC-typ_CS"/>
</dbReference>
<keyword evidence="8" id="KW-1185">Reference proteome</keyword>
<evidence type="ECO:0000256" key="2">
    <source>
        <dbReference type="ARBA" id="ARBA00023125"/>
    </source>
</evidence>
<dbReference type="InterPro" id="IPR011006">
    <property type="entry name" value="CheY-like_superfamily"/>
</dbReference>
<keyword evidence="1" id="KW-0805">Transcription regulation</keyword>
<reference evidence="7 8" key="1">
    <citation type="submission" date="2019-12" db="EMBL/GenBank/DDBJ databases">
        <authorList>
            <person name="Huq M.A."/>
        </authorList>
    </citation>
    <scope>NUCLEOTIDE SEQUENCE [LARGE SCALE GENOMIC DNA]</scope>
    <source>
        <strain evidence="7 8">MAH-34</strain>
    </source>
</reference>
<dbReference type="CDD" id="cd17536">
    <property type="entry name" value="REC_YesN-like"/>
    <property type="match status" value="1"/>
</dbReference>
<evidence type="ECO:0000256" key="3">
    <source>
        <dbReference type="ARBA" id="ARBA00023163"/>
    </source>
</evidence>
<evidence type="ECO:0000256" key="4">
    <source>
        <dbReference type="PROSITE-ProRule" id="PRU00169"/>
    </source>
</evidence>
<evidence type="ECO:0000259" key="5">
    <source>
        <dbReference type="PROSITE" id="PS01124"/>
    </source>
</evidence>
<dbReference type="InterPro" id="IPR001789">
    <property type="entry name" value="Sig_transdc_resp-reg_receiver"/>
</dbReference>
<accession>A0ABW9UAF0</accession>